<dbReference type="Proteomes" id="UP000182444">
    <property type="component" value="Chromosome 1C"/>
</dbReference>
<evidence type="ECO:0000313" key="2">
    <source>
        <dbReference type="EMBL" id="AOW03083.1"/>
    </source>
</evidence>
<feature type="region of interest" description="Disordered" evidence="1">
    <location>
        <begin position="56"/>
        <end position="93"/>
    </location>
</feature>
<feature type="region of interest" description="Disordered" evidence="1">
    <location>
        <begin position="1"/>
        <end position="22"/>
    </location>
</feature>
<evidence type="ECO:0000313" key="3">
    <source>
        <dbReference type="Proteomes" id="UP000182444"/>
    </source>
</evidence>
<evidence type="ECO:0000256" key="1">
    <source>
        <dbReference type="SAM" id="MobiDB-lite"/>
    </source>
</evidence>
<dbReference type="EMBL" id="CP017555">
    <property type="protein sequence ID" value="AOW03083.1"/>
    <property type="molecule type" value="Genomic_DNA"/>
</dbReference>
<dbReference type="RefSeq" id="XP_068138569.1">
    <property type="nucleotide sequence ID" value="XM_068282468.1"/>
</dbReference>
<feature type="compositionally biased region" description="Low complexity" evidence="1">
    <location>
        <begin position="70"/>
        <end position="93"/>
    </location>
</feature>
<reference evidence="2 3" key="1">
    <citation type="journal article" date="2016" name="PLoS ONE">
        <title>Sequence Assembly of Yarrowia lipolytica Strain W29/CLIB89 Shows Transposable Element Diversity.</title>
        <authorList>
            <person name="Magnan C."/>
            <person name="Yu J."/>
            <person name="Chang I."/>
            <person name="Jahn E."/>
            <person name="Kanomata Y."/>
            <person name="Wu J."/>
            <person name="Zeller M."/>
            <person name="Oakes M."/>
            <person name="Baldi P."/>
            <person name="Sandmeyer S."/>
        </authorList>
    </citation>
    <scope>NUCLEOTIDE SEQUENCE [LARGE SCALE GENOMIC DNA]</scope>
    <source>
        <strain evidence="3">CLIB89(W29)</strain>
    </source>
</reference>
<name>A0A1D8NBT2_YARLL</name>
<proteinExistence type="predicted"/>
<dbReference type="AlphaFoldDB" id="A0A1D8NBT2"/>
<dbReference type="GeneID" id="94583090"/>
<gene>
    <name evidence="2" type="ORF">YALI1_C26566g</name>
</gene>
<sequence>MRLTPSPSKLHISYKDQRHSGGSHISTLYFLRIVPNSEESLQERFVYHHVGRTATFSKKRNEAKVATHASPSNRQRTQSQSSQLQGSQTGVTY</sequence>
<dbReference type="VEuPathDB" id="FungiDB:YALI1_C26566g"/>
<protein>
    <submittedName>
        <fullName evidence="2">Uncharacterized protein</fullName>
    </submittedName>
</protein>
<organism evidence="2 3">
    <name type="scientific">Yarrowia lipolytica</name>
    <name type="common">Candida lipolytica</name>
    <dbReference type="NCBI Taxonomy" id="4952"/>
    <lineage>
        <taxon>Eukaryota</taxon>
        <taxon>Fungi</taxon>
        <taxon>Dikarya</taxon>
        <taxon>Ascomycota</taxon>
        <taxon>Saccharomycotina</taxon>
        <taxon>Dipodascomycetes</taxon>
        <taxon>Dipodascales</taxon>
        <taxon>Dipodascales incertae sedis</taxon>
        <taxon>Yarrowia</taxon>
    </lineage>
</organism>
<accession>A0A1D8NBT2</accession>